<sequence length="375" mass="42851">MSEYQYIHFAAVDKPLNDKQLAYMQDQSTRAEVTRWSFHNEYHYGDFRGNALEMMLRGYDVHLHYANFGIRKLMFRLPFGLPMQQKQYNEYAMKYCIEWKKDKRGKGGVLSIQPDADADTYDEEYFEFDHLTEQLPRIREALMAGDIRTLYLGWLAFNWDEDDIEPPVPAGLKSLPPELAEFADFYQLDRDLLAAASTKSPDAPSRPGDGGPGADEWLAQQSLGDLQELMRRVLEGDAAAVRAESLAAIRNASGMETWPTTEGTRTLSELREQASAESDQRKKRELAAEQRKLKKRLAKIREDPSAAISEAEKLIQKRSTTSYQRAAKLLSELRVAIGGEKGERLANYAAKRIVTKHPTLHYVKRAFNDEGLNYK</sequence>
<protein>
    <submittedName>
        <fullName evidence="3">Uncharacterized protein</fullName>
    </submittedName>
</protein>
<keyword evidence="1" id="KW-0175">Coiled coil</keyword>
<reference evidence="3 4" key="1">
    <citation type="submission" date="2019-02" db="EMBL/GenBank/DDBJ databases">
        <title>Deep-cultivation of Planctomycetes and their phenomic and genomic characterization uncovers novel biology.</title>
        <authorList>
            <person name="Wiegand S."/>
            <person name="Jogler M."/>
            <person name="Boedeker C."/>
            <person name="Pinto D."/>
            <person name="Vollmers J."/>
            <person name="Rivas-Marin E."/>
            <person name="Kohn T."/>
            <person name="Peeters S.H."/>
            <person name="Heuer A."/>
            <person name="Rast P."/>
            <person name="Oberbeckmann S."/>
            <person name="Bunk B."/>
            <person name="Jeske O."/>
            <person name="Meyerdierks A."/>
            <person name="Storesund J.E."/>
            <person name="Kallscheuer N."/>
            <person name="Luecker S."/>
            <person name="Lage O.M."/>
            <person name="Pohl T."/>
            <person name="Merkel B.J."/>
            <person name="Hornburger P."/>
            <person name="Mueller R.-W."/>
            <person name="Bruemmer F."/>
            <person name="Labrenz M."/>
            <person name="Spormann A.M."/>
            <person name="Op Den Camp H."/>
            <person name="Overmann J."/>
            <person name="Amann R."/>
            <person name="Jetten M.S.M."/>
            <person name="Mascher T."/>
            <person name="Medema M.H."/>
            <person name="Devos D.P."/>
            <person name="Kaster A.-K."/>
            <person name="Ovreas L."/>
            <person name="Rohde M."/>
            <person name="Galperin M.Y."/>
            <person name="Jogler C."/>
        </authorList>
    </citation>
    <scope>NUCLEOTIDE SEQUENCE [LARGE SCALE GENOMIC DNA]</scope>
    <source>
        <strain evidence="3 4">Pan14r</strain>
    </source>
</reference>
<comment type="caution">
    <text evidence="3">The sequence shown here is derived from an EMBL/GenBank/DDBJ whole genome shotgun (WGS) entry which is preliminary data.</text>
</comment>
<dbReference type="AlphaFoldDB" id="A0A5C5Y1K3"/>
<evidence type="ECO:0000313" key="3">
    <source>
        <dbReference type="EMBL" id="TWT68858.1"/>
    </source>
</evidence>
<feature type="coiled-coil region" evidence="1">
    <location>
        <begin position="276"/>
        <end position="303"/>
    </location>
</feature>
<dbReference type="Proteomes" id="UP000317238">
    <property type="component" value="Unassembled WGS sequence"/>
</dbReference>
<evidence type="ECO:0000256" key="1">
    <source>
        <dbReference type="SAM" id="Coils"/>
    </source>
</evidence>
<dbReference type="EMBL" id="SJPL01000001">
    <property type="protein sequence ID" value="TWT68858.1"/>
    <property type="molecule type" value="Genomic_DNA"/>
</dbReference>
<accession>A0A5C5Y1K3</accession>
<feature type="region of interest" description="Disordered" evidence="2">
    <location>
        <begin position="197"/>
        <end position="217"/>
    </location>
</feature>
<evidence type="ECO:0000313" key="4">
    <source>
        <dbReference type="Proteomes" id="UP000317238"/>
    </source>
</evidence>
<gene>
    <name evidence="3" type="ORF">Pan14r_11410</name>
</gene>
<dbReference type="OrthoDB" id="9066681at2"/>
<name>A0A5C5Y1K3_9PLAN</name>
<dbReference type="RefSeq" id="WP_146438556.1">
    <property type="nucleotide sequence ID" value="NZ_SJPL01000001.1"/>
</dbReference>
<keyword evidence="4" id="KW-1185">Reference proteome</keyword>
<organism evidence="3 4">
    <name type="scientific">Crateriforma conspicua</name>
    <dbReference type="NCBI Taxonomy" id="2527996"/>
    <lineage>
        <taxon>Bacteria</taxon>
        <taxon>Pseudomonadati</taxon>
        <taxon>Planctomycetota</taxon>
        <taxon>Planctomycetia</taxon>
        <taxon>Planctomycetales</taxon>
        <taxon>Planctomycetaceae</taxon>
        <taxon>Crateriforma</taxon>
    </lineage>
</organism>
<evidence type="ECO:0000256" key="2">
    <source>
        <dbReference type="SAM" id="MobiDB-lite"/>
    </source>
</evidence>
<proteinExistence type="predicted"/>